<dbReference type="PANTHER" id="PTHR35813:SF1">
    <property type="entry name" value="INNER MEMBRANE PROTEIN YBAN"/>
    <property type="match status" value="1"/>
</dbReference>
<comment type="caution">
    <text evidence="2">The sequence shown here is derived from an EMBL/GenBank/DDBJ whole genome shotgun (WGS) entry which is preliminary data.</text>
</comment>
<proteinExistence type="predicted"/>
<dbReference type="InterPro" id="IPR007401">
    <property type="entry name" value="DUF454"/>
</dbReference>
<dbReference type="Pfam" id="PF04304">
    <property type="entry name" value="DUF454"/>
    <property type="match status" value="1"/>
</dbReference>
<name>A0ABT7ABZ0_9HYPH</name>
<protein>
    <submittedName>
        <fullName evidence="2">YbaN family protein</fullName>
    </submittedName>
</protein>
<feature type="transmembrane region" description="Helical" evidence="1">
    <location>
        <begin position="21"/>
        <end position="41"/>
    </location>
</feature>
<dbReference type="Proteomes" id="UP001321492">
    <property type="component" value="Unassembled WGS sequence"/>
</dbReference>
<dbReference type="EMBL" id="JASJEV010000001">
    <property type="protein sequence ID" value="MDJ1156882.1"/>
    <property type="molecule type" value="Genomic_DNA"/>
</dbReference>
<sequence length="138" mass="14759">MIDEPPIPHPSTRRPGWQRTLYATAGWLCVAIGIIGLFLPLLPGTVFLILAAACFTRSSARFEIWLLAHPTLGPSVRAWRATGAIPRRAKWLACASLLVSYAFVWLSGAPSIGLAGAAATMLAVAGYIISRPEPAPRP</sequence>
<dbReference type="PANTHER" id="PTHR35813">
    <property type="entry name" value="INNER MEMBRANE PROTEIN YBAN"/>
    <property type="match status" value="1"/>
</dbReference>
<evidence type="ECO:0000313" key="2">
    <source>
        <dbReference type="EMBL" id="MDJ1156882.1"/>
    </source>
</evidence>
<gene>
    <name evidence="2" type="ORF">QNA08_01300</name>
</gene>
<keyword evidence="1" id="KW-0472">Membrane</keyword>
<keyword evidence="1" id="KW-1133">Transmembrane helix</keyword>
<organism evidence="2 3">
    <name type="scientific">Chelatococcus albus</name>
    <dbReference type="NCBI Taxonomy" id="3047466"/>
    <lineage>
        <taxon>Bacteria</taxon>
        <taxon>Pseudomonadati</taxon>
        <taxon>Pseudomonadota</taxon>
        <taxon>Alphaproteobacteria</taxon>
        <taxon>Hyphomicrobiales</taxon>
        <taxon>Chelatococcaceae</taxon>
        <taxon>Chelatococcus</taxon>
    </lineage>
</organism>
<reference evidence="2 3" key="1">
    <citation type="submission" date="2023-05" db="EMBL/GenBank/DDBJ databases">
        <title>Chelatococcus sp. nov., a moderately thermophilic bacterium isolated from hot spring microbial mat.</title>
        <authorList>
            <person name="Hu C.-J."/>
            <person name="Li W.-J."/>
        </authorList>
    </citation>
    <scope>NUCLEOTIDE SEQUENCE [LARGE SCALE GENOMIC DNA]</scope>
    <source>
        <strain evidence="2 3">SYSU G07232</strain>
    </source>
</reference>
<dbReference type="PIRSF" id="PIRSF016789">
    <property type="entry name" value="DUF454"/>
    <property type="match status" value="1"/>
</dbReference>
<accession>A0ABT7ABZ0</accession>
<keyword evidence="3" id="KW-1185">Reference proteome</keyword>
<evidence type="ECO:0000256" key="1">
    <source>
        <dbReference type="SAM" id="Phobius"/>
    </source>
</evidence>
<keyword evidence="1" id="KW-0812">Transmembrane</keyword>
<evidence type="ECO:0000313" key="3">
    <source>
        <dbReference type="Proteomes" id="UP001321492"/>
    </source>
</evidence>